<proteinExistence type="predicted"/>
<evidence type="ECO:0000313" key="2">
    <source>
        <dbReference type="Proteomes" id="UP000199420"/>
    </source>
</evidence>
<dbReference type="AlphaFoldDB" id="A0A1H6U0I0"/>
<name>A0A1H6U0I0_9GAMM</name>
<dbReference type="STRING" id="529704.SAMN02927913_1897"/>
<dbReference type="Proteomes" id="UP000199420">
    <property type="component" value="Unassembled WGS sequence"/>
</dbReference>
<evidence type="ECO:0000313" key="1">
    <source>
        <dbReference type="EMBL" id="SEI85781.1"/>
    </source>
</evidence>
<sequence>MLSMGCLMYGEWARAGEARSRPSENESMNQWAIFSPNDLACIKRGQSARL</sequence>
<accession>A0A1H6U0I0</accession>
<protein>
    <submittedName>
        <fullName evidence="1">Uncharacterized protein</fullName>
    </submittedName>
</protein>
<organism evidence="1 2">
    <name type="scientific">Frateuria terrea</name>
    <dbReference type="NCBI Taxonomy" id="529704"/>
    <lineage>
        <taxon>Bacteria</taxon>
        <taxon>Pseudomonadati</taxon>
        <taxon>Pseudomonadota</taxon>
        <taxon>Gammaproteobacteria</taxon>
        <taxon>Lysobacterales</taxon>
        <taxon>Rhodanobacteraceae</taxon>
        <taxon>Frateuria</taxon>
    </lineage>
</organism>
<gene>
    <name evidence="1" type="ORF">SAMN04487997_1827</name>
</gene>
<dbReference type="EMBL" id="FNYC01000003">
    <property type="protein sequence ID" value="SEI85781.1"/>
    <property type="molecule type" value="Genomic_DNA"/>
</dbReference>
<keyword evidence="2" id="KW-1185">Reference proteome</keyword>
<reference evidence="1 2" key="1">
    <citation type="submission" date="2016-10" db="EMBL/GenBank/DDBJ databases">
        <authorList>
            <person name="de Groot N.N."/>
        </authorList>
    </citation>
    <scope>NUCLEOTIDE SEQUENCE [LARGE SCALE GENOMIC DNA]</scope>
    <source>
        <strain evidence="1 2">DSM 26515</strain>
    </source>
</reference>